<reference evidence="1 2" key="1">
    <citation type="submission" date="2018-06" db="EMBL/GenBank/DDBJ databases">
        <authorList>
            <consortium name="Pathogen Informatics"/>
            <person name="Doyle S."/>
        </authorList>
    </citation>
    <scope>NUCLEOTIDE SEQUENCE [LARGE SCALE GENOMIC DNA]</scope>
    <source>
        <strain evidence="1 2">NCTC11343</strain>
    </source>
</reference>
<dbReference type="InterPro" id="IPR050276">
    <property type="entry name" value="MshD_Acetyltransferase"/>
</dbReference>
<dbReference type="EMBL" id="UAUU01000011">
    <property type="protein sequence ID" value="SPZ92352.1"/>
    <property type="molecule type" value="Genomic_DNA"/>
</dbReference>
<dbReference type="SUPFAM" id="SSF55729">
    <property type="entry name" value="Acyl-CoA N-acyltransferases (Nat)"/>
    <property type="match status" value="1"/>
</dbReference>
<dbReference type="AlphaFoldDB" id="A0A2X2JDH7"/>
<gene>
    <name evidence="1" type="ORF">NCTC11343_04400</name>
</gene>
<accession>A0A2X2JDH7</accession>
<keyword evidence="1" id="KW-0808">Transferase</keyword>
<organism evidence="1 2">
    <name type="scientific">Sphingobacterium multivorum</name>
    <dbReference type="NCBI Taxonomy" id="28454"/>
    <lineage>
        <taxon>Bacteria</taxon>
        <taxon>Pseudomonadati</taxon>
        <taxon>Bacteroidota</taxon>
        <taxon>Sphingobacteriia</taxon>
        <taxon>Sphingobacteriales</taxon>
        <taxon>Sphingobacteriaceae</taxon>
        <taxon>Sphingobacterium</taxon>
    </lineage>
</organism>
<evidence type="ECO:0000313" key="2">
    <source>
        <dbReference type="Proteomes" id="UP000251241"/>
    </source>
</evidence>
<dbReference type="PANTHER" id="PTHR43617">
    <property type="entry name" value="L-AMINO ACID N-ACETYLTRANSFERASE"/>
    <property type="match status" value="1"/>
</dbReference>
<proteinExistence type="predicted"/>
<dbReference type="InterPro" id="IPR016181">
    <property type="entry name" value="Acyl_CoA_acyltransferase"/>
</dbReference>
<dbReference type="InterPro" id="IPR000182">
    <property type="entry name" value="GNAT_dom"/>
</dbReference>
<dbReference type="PROSITE" id="PS51186">
    <property type="entry name" value="GNAT"/>
    <property type="match status" value="1"/>
</dbReference>
<evidence type="ECO:0000313" key="1">
    <source>
        <dbReference type="EMBL" id="SPZ92352.1"/>
    </source>
</evidence>
<dbReference type="GeneID" id="97179358"/>
<dbReference type="CDD" id="cd04301">
    <property type="entry name" value="NAT_SF"/>
    <property type="match status" value="1"/>
</dbReference>
<dbReference type="Proteomes" id="UP000251241">
    <property type="component" value="Unassembled WGS sequence"/>
</dbReference>
<dbReference type="Pfam" id="PF00583">
    <property type="entry name" value="Acetyltransf_1"/>
    <property type="match status" value="1"/>
</dbReference>
<dbReference type="RefSeq" id="WP_204990989.1">
    <property type="nucleotide sequence ID" value="NZ_CP069793.1"/>
</dbReference>
<dbReference type="Gene3D" id="3.40.630.30">
    <property type="match status" value="1"/>
</dbReference>
<protein>
    <submittedName>
        <fullName evidence="1">Putative acetyltransferase</fullName>
    </submittedName>
</protein>
<name>A0A2X2JDH7_SPHMU</name>
<dbReference type="GO" id="GO:0016747">
    <property type="term" value="F:acyltransferase activity, transferring groups other than amino-acyl groups"/>
    <property type="evidence" value="ECO:0007669"/>
    <property type="project" value="InterPro"/>
</dbReference>
<sequence>MDIHHKIRSAEESDAHHVPEIMLQAMEDIIFSFIKKEDRNEAVNFLTQLFKQKGNLYSYEHTFVATDDNGHILGSLTGYDGDRFIELRQPILDHMKELYNNNLIPEAETIGDEFYIDSIAVAPMARGKGIGTELLNYAITHAKQNGFKKVGLLVDLENPNAQKLYERIGFKLGKKTPLVGGEYYHMYIQLD</sequence>